<keyword evidence="10 13" id="KW-0067">ATP-binding</keyword>
<comment type="pathway">
    <text evidence="2 13">Glycolipid biosynthesis; lipid IV(A) biosynthesis; lipid IV(A) from (3R)-3-hydroxytetradecanoyl-[acyl-carrier-protein] and UDP-N-acetyl-alpha-D-glucosamine: step 6/6.</text>
</comment>
<feature type="binding site" evidence="13">
    <location>
        <begin position="62"/>
        <end position="69"/>
    </location>
    <ligand>
        <name>ATP</name>
        <dbReference type="ChEBI" id="CHEBI:30616"/>
    </ligand>
</feature>
<dbReference type="Pfam" id="PF02606">
    <property type="entry name" value="LpxK"/>
    <property type="match status" value="2"/>
</dbReference>
<keyword evidence="6 13" id="KW-0441">Lipid A biosynthesis</keyword>
<evidence type="ECO:0000256" key="10">
    <source>
        <dbReference type="ARBA" id="ARBA00022840"/>
    </source>
</evidence>
<dbReference type="AlphaFoldDB" id="A0A1X9SSD7"/>
<gene>
    <name evidence="13 14" type="primary">lpxK</name>
    <name evidence="14" type="ORF">CIGN_0880</name>
</gene>
<dbReference type="GO" id="GO:0009244">
    <property type="term" value="P:lipopolysaccharide core region biosynthetic process"/>
    <property type="evidence" value="ECO:0007669"/>
    <property type="project" value="TreeGrafter"/>
</dbReference>
<evidence type="ECO:0000256" key="12">
    <source>
        <dbReference type="ARBA" id="ARBA00029757"/>
    </source>
</evidence>
<evidence type="ECO:0000256" key="2">
    <source>
        <dbReference type="ARBA" id="ARBA00004870"/>
    </source>
</evidence>
<keyword evidence="11 13" id="KW-0443">Lipid metabolism</keyword>
<accession>A0A381DA29</accession>
<reference evidence="14 15" key="1">
    <citation type="journal article" date="2017" name="Genome Biol. Evol.">
        <title>Comparative Genomic Analysis Identifies a Campylobacter Clade Deficient in Selenium Metabolism.</title>
        <authorList>
            <person name="Miller W.G."/>
            <person name="Yee E."/>
            <person name="Lopes B.S."/>
            <person name="Chapman M.H."/>
            <person name="Huynh S."/>
            <person name="Bono J.L."/>
            <person name="Parker C.T."/>
            <person name="Strachan N.J.C."/>
            <person name="Forbes K.J."/>
        </authorList>
    </citation>
    <scope>NUCLEOTIDE SEQUENCE [LARGE SCALE GENOMIC DNA]</scope>
    <source>
        <strain evidence="14 15">NCTC 13003</strain>
    </source>
</reference>
<name>A0A1X9SSD7_9BACT</name>
<dbReference type="PANTHER" id="PTHR42724">
    <property type="entry name" value="TETRAACYLDISACCHARIDE 4'-KINASE"/>
    <property type="match status" value="1"/>
</dbReference>
<keyword evidence="9 13" id="KW-0418">Kinase</keyword>
<dbReference type="GO" id="GO:0009029">
    <property type="term" value="F:lipid-A 4'-kinase activity"/>
    <property type="evidence" value="ECO:0007669"/>
    <property type="project" value="UniProtKB-UniRule"/>
</dbReference>
<dbReference type="STRING" id="1660064.CIGN_0880"/>
<dbReference type="GO" id="GO:0005524">
    <property type="term" value="F:ATP binding"/>
    <property type="evidence" value="ECO:0007669"/>
    <property type="project" value="UniProtKB-UniRule"/>
</dbReference>
<evidence type="ECO:0000256" key="1">
    <source>
        <dbReference type="ARBA" id="ARBA00002274"/>
    </source>
</evidence>
<evidence type="ECO:0000313" key="14">
    <source>
        <dbReference type="EMBL" id="ARQ99167.1"/>
    </source>
</evidence>
<evidence type="ECO:0000256" key="5">
    <source>
        <dbReference type="ARBA" id="ARBA00022516"/>
    </source>
</evidence>
<comment type="function">
    <text evidence="1 13">Transfers the gamma-phosphate of ATP to the 4'-position of a tetraacyldisaccharide 1-phosphate intermediate (termed DS-1-P) to form tetraacyldisaccharide 1,4'-bis-phosphate (lipid IVA).</text>
</comment>
<evidence type="ECO:0000256" key="3">
    <source>
        <dbReference type="ARBA" id="ARBA00012071"/>
    </source>
</evidence>
<dbReference type="HAMAP" id="MF_00409">
    <property type="entry name" value="LpxK"/>
    <property type="match status" value="1"/>
</dbReference>
<comment type="similarity">
    <text evidence="13">Belongs to the LpxK family.</text>
</comment>
<proteinExistence type="inferred from homology"/>
<sequence length="324" mass="36818">MFKRKFHAWLERYFYQPSVFDIIVSALLLPLSAIYYCIVWIKFKLSKVQKFPIPIISIGNLVLGGSGKTPLTKAIFNEFNHEFKTFIILRGYKRESKGMQIVALNGDIKCDVATSGDEAMEYATNLKNANIIVSNDRKIAINKAINLGAKLVILDDGFGKANIFKFNILLRPAKTPRLNFTIPSGVYRYPSSFYGLADFIPSSSDIIKKTTIINPQPKMVLMTAIANPSRLEFIFDKCIGHEFFADHHKFNKFECESILKNYNANSLLVTQKDYVKIKDFGLSVSILDLKTTISPNFANKIKLFIKSYQNSDKIYQTNQEGKIC</sequence>
<dbReference type="Proteomes" id="UP000194309">
    <property type="component" value="Chromosome"/>
</dbReference>
<evidence type="ECO:0000256" key="13">
    <source>
        <dbReference type="HAMAP-Rule" id="MF_00409"/>
    </source>
</evidence>
<protein>
    <recommendedName>
        <fullName evidence="4 13">Tetraacyldisaccharide 4'-kinase</fullName>
        <ecNumber evidence="3 13">2.7.1.130</ecNumber>
    </recommendedName>
    <alternativeName>
        <fullName evidence="12 13">Lipid A 4'-kinase</fullName>
    </alternativeName>
</protein>
<dbReference type="InterPro" id="IPR003758">
    <property type="entry name" value="LpxK"/>
</dbReference>
<keyword evidence="15" id="KW-1185">Reference proteome</keyword>
<organism evidence="14 15">
    <name type="scientific">Campylobacter devanensis</name>
    <dbReference type="NCBI Taxonomy" id="3161138"/>
    <lineage>
        <taxon>Bacteria</taxon>
        <taxon>Pseudomonadati</taxon>
        <taxon>Campylobacterota</taxon>
        <taxon>Epsilonproteobacteria</taxon>
        <taxon>Campylobacterales</taxon>
        <taxon>Campylobacteraceae</taxon>
        <taxon>Campylobacter</taxon>
    </lineage>
</organism>
<dbReference type="GO" id="GO:0005886">
    <property type="term" value="C:plasma membrane"/>
    <property type="evidence" value="ECO:0007669"/>
    <property type="project" value="TreeGrafter"/>
</dbReference>
<accession>A0A1X9SSD7</accession>
<dbReference type="EMBL" id="CP018788">
    <property type="protein sequence ID" value="ARQ99167.1"/>
    <property type="molecule type" value="Genomic_DNA"/>
</dbReference>
<dbReference type="NCBIfam" id="NF001892">
    <property type="entry name" value="PRK00652.1-5"/>
    <property type="match status" value="1"/>
</dbReference>
<evidence type="ECO:0000256" key="7">
    <source>
        <dbReference type="ARBA" id="ARBA00022679"/>
    </source>
</evidence>
<evidence type="ECO:0000256" key="9">
    <source>
        <dbReference type="ARBA" id="ARBA00022777"/>
    </source>
</evidence>
<evidence type="ECO:0000256" key="8">
    <source>
        <dbReference type="ARBA" id="ARBA00022741"/>
    </source>
</evidence>
<dbReference type="KEGG" id="cdev:CIGN_0880"/>
<evidence type="ECO:0000256" key="11">
    <source>
        <dbReference type="ARBA" id="ARBA00023098"/>
    </source>
</evidence>
<keyword evidence="5 13" id="KW-0444">Lipid biosynthesis</keyword>
<evidence type="ECO:0000256" key="6">
    <source>
        <dbReference type="ARBA" id="ARBA00022556"/>
    </source>
</evidence>
<dbReference type="OrthoDB" id="9766423at2"/>
<dbReference type="PANTHER" id="PTHR42724:SF1">
    <property type="entry name" value="TETRAACYLDISACCHARIDE 4'-KINASE, MITOCHONDRIAL-RELATED"/>
    <property type="match status" value="1"/>
</dbReference>
<evidence type="ECO:0000313" key="15">
    <source>
        <dbReference type="Proteomes" id="UP000194309"/>
    </source>
</evidence>
<evidence type="ECO:0000256" key="4">
    <source>
        <dbReference type="ARBA" id="ARBA00016436"/>
    </source>
</evidence>
<dbReference type="GO" id="GO:0009245">
    <property type="term" value="P:lipid A biosynthetic process"/>
    <property type="evidence" value="ECO:0007669"/>
    <property type="project" value="UniProtKB-UniRule"/>
</dbReference>
<keyword evidence="8 13" id="KW-0547">Nucleotide-binding</keyword>
<dbReference type="UniPathway" id="UPA00359">
    <property type="reaction ID" value="UER00482"/>
</dbReference>
<keyword evidence="7 13" id="KW-0808">Transferase</keyword>
<dbReference type="EC" id="2.7.1.130" evidence="3 13"/>
<comment type="catalytic activity">
    <reaction evidence="13">
        <text>a lipid A disaccharide + ATP = a lipid IVA + ADP + H(+)</text>
        <dbReference type="Rhea" id="RHEA:67840"/>
        <dbReference type="ChEBI" id="CHEBI:15378"/>
        <dbReference type="ChEBI" id="CHEBI:30616"/>
        <dbReference type="ChEBI" id="CHEBI:176343"/>
        <dbReference type="ChEBI" id="CHEBI:176425"/>
        <dbReference type="ChEBI" id="CHEBI:456216"/>
        <dbReference type="EC" id="2.7.1.130"/>
    </reaction>
</comment>